<dbReference type="GO" id="GO:0005886">
    <property type="term" value="C:plasma membrane"/>
    <property type="evidence" value="ECO:0007669"/>
    <property type="project" value="TreeGrafter"/>
</dbReference>
<evidence type="ECO:0000313" key="4">
    <source>
        <dbReference type="EMBL" id="MCK9687667.1"/>
    </source>
</evidence>
<dbReference type="GO" id="GO:1902201">
    <property type="term" value="P:negative regulation of bacterial-type flagellum-dependent cell motility"/>
    <property type="evidence" value="ECO:0007669"/>
    <property type="project" value="TreeGrafter"/>
</dbReference>
<evidence type="ECO:0000313" key="5">
    <source>
        <dbReference type="Proteomes" id="UP001139353"/>
    </source>
</evidence>
<dbReference type="Pfam" id="PF00990">
    <property type="entry name" value="GGDEF"/>
    <property type="match status" value="1"/>
</dbReference>
<dbReference type="GO" id="GO:0043709">
    <property type="term" value="P:cell adhesion involved in single-species biofilm formation"/>
    <property type="evidence" value="ECO:0007669"/>
    <property type="project" value="TreeGrafter"/>
</dbReference>
<dbReference type="InterPro" id="IPR029787">
    <property type="entry name" value="Nucleotide_cyclase"/>
</dbReference>
<proteinExistence type="predicted"/>
<dbReference type="GO" id="GO:0052621">
    <property type="term" value="F:diguanylate cyclase activity"/>
    <property type="evidence" value="ECO:0007669"/>
    <property type="project" value="UniProtKB-EC"/>
</dbReference>
<dbReference type="AlphaFoldDB" id="A0A9X1YNK1"/>
<organism evidence="4 5">
    <name type="scientific">Scleromatobacter humisilvae</name>
    <dbReference type="NCBI Taxonomy" id="2897159"/>
    <lineage>
        <taxon>Bacteria</taxon>
        <taxon>Pseudomonadati</taxon>
        <taxon>Pseudomonadota</taxon>
        <taxon>Betaproteobacteria</taxon>
        <taxon>Burkholderiales</taxon>
        <taxon>Sphaerotilaceae</taxon>
        <taxon>Scleromatobacter</taxon>
    </lineage>
</organism>
<dbReference type="EMBL" id="JAJLJH010000005">
    <property type="protein sequence ID" value="MCK9687667.1"/>
    <property type="molecule type" value="Genomic_DNA"/>
</dbReference>
<reference evidence="4" key="1">
    <citation type="submission" date="2021-11" db="EMBL/GenBank/DDBJ databases">
        <title>BS-T2-15 a new species belonging to the Comamonadaceae family isolated from the soil of a French oak forest.</title>
        <authorList>
            <person name="Mieszkin S."/>
            <person name="Alain K."/>
        </authorList>
    </citation>
    <scope>NUCLEOTIDE SEQUENCE</scope>
    <source>
        <strain evidence="4">BS-T2-15</strain>
    </source>
</reference>
<accession>A0A9X1YNK1</accession>
<dbReference type="PANTHER" id="PTHR45138">
    <property type="entry name" value="REGULATORY COMPONENTS OF SENSORY TRANSDUCTION SYSTEM"/>
    <property type="match status" value="1"/>
</dbReference>
<evidence type="ECO:0000259" key="3">
    <source>
        <dbReference type="PROSITE" id="PS50887"/>
    </source>
</evidence>
<dbReference type="Proteomes" id="UP001139353">
    <property type="component" value="Unassembled WGS sequence"/>
</dbReference>
<sequence>MVAERCLAAVDAAAVPHGDSPVAAHVTISIGVASVALDSASDDDVERLLRAADQALYRAKHAGRHRVERG</sequence>
<dbReference type="EC" id="2.7.7.65" evidence="1"/>
<comment type="catalytic activity">
    <reaction evidence="2">
        <text>2 GTP = 3',3'-c-di-GMP + 2 diphosphate</text>
        <dbReference type="Rhea" id="RHEA:24898"/>
        <dbReference type="ChEBI" id="CHEBI:33019"/>
        <dbReference type="ChEBI" id="CHEBI:37565"/>
        <dbReference type="ChEBI" id="CHEBI:58805"/>
        <dbReference type="EC" id="2.7.7.65"/>
    </reaction>
</comment>
<evidence type="ECO:0000256" key="2">
    <source>
        <dbReference type="ARBA" id="ARBA00034247"/>
    </source>
</evidence>
<feature type="domain" description="GGDEF" evidence="3">
    <location>
        <begin position="1"/>
        <end position="70"/>
    </location>
</feature>
<dbReference type="Gene3D" id="3.30.70.270">
    <property type="match status" value="1"/>
</dbReference>
<dbReference type="NCBIfam" id="TIGR00254">
    <property type="entry name" value="GGDEF"/>
    <property type="match status" value="1"/>
</dbReference>
<protein>
    <recommendedName>
        <fullName evidence="1">diguanylate cyclase</fullName>
        <ecNumber evidence="1">2.7.7.65</ecNumber>
    </recommendedName>
</protein>
<dbReference type="SUPFAM" id="SSF55073">
    <property type="entry name" value="Nucleotide cyclase"/>
    <property type="match status" value="1"/>
</dbReference>
<dbReference type="PROSITE" id="PS50887">
    <property type="entry name" value="GGDEF"/>
    <property type="match status" value="1"/>
</dbReference>
<keyword evidence="5" id="KW-1185">Reference proteome</keyword>
<dbReference type="InterPro" id="IPR043128">
    <property type="entry name" value="Rev_trsase/Diguanyl_cyclase"/>
</dbReference>
<gene>
    <name evidence="4" type="ORF">LPC04_18340</name>
</gene>
<name>A0A9X1YNK1_9BURK</name>
<dbReference type="InterPro" id="IPR050469">
    <property type="entry name" value="Diguanylate_Cyclase"/>
</dbReference>
<evidence type="ECO:0000256" key="1">
    <source>
        <dbReference type="ARBA" id="ARBA00012528"/>
    </source>
</evidence>
<comment type="caution">
    <text evidence="4">The sequence shown here is derived from an EMBL/GenBank/DDBJ whole genome shotgun (WGS) entry which is preliminary data.</text>
</comment>
<dbReference type="InterPro" id="IPR000160">
    <property type="entry name" value="GGDEF_dom"/>
</dbReference>
<dbReference type="PANTHER" id="PTHR45138:SF9">
    <property type="entry name" value="DIGUANYLATE CYCLASE DGCM-RELATED"/>
    <property type="match status" value="1"/>
</dbReference>